<evidence type="ECO:0000256" key="3">
    <source>
        <dbReference type="ARBA" id="ARBA00023002"/>
    </source>
</evidence>
<evidence type="ECO:0000313" key="8">
    <source>
        <dbReference type="EMBL" id="NYD67791.1"/>
    </source>
</evidence>
<comment type="similarity">
    <text evidence="1">Belongs to the thioredoxin family. DsbA subfamily.</text>
</comment>
<keyword evidence="6" id="KW-0472">Membrane</keyword>
<evidence type="ECO:0000256" key="4">
    <source>
        <dbReference type="ARBA" id="ARBA00023157"/>
    </source>
</evidence>
<dbReference type="InterPro" id="IPR013766">
    <property type="entry name" value="Thioredoxin_domain"/>
</dbReference>
<accession>A0A4Q2M731</accession>
<evidence type="ECO:0000259" key="7">
    <source>
        <dbReference type="PROSITE" id="PS51352"/>
    </source>
</evidence>
<keyword evidence="6" id="KW-0812">Transmembrane</keyword>
<evidence type="ECO:0000313" key="9">
    <source>
        <dbReference type="EMBL" id="RXZ88025.1"/>
    </source>
</evidence>
<dbReference type="Pfam" id="PF13462">
    <property type="entry name" value="Thioredoxin_4"/>
    <property type="match status" value="1"/>
</dbReference>
<dbReference type="Gene3D" id="3.40.30.10">
    <property type="entry name" value="Glutaredoxin"/>
    <property type="match status" value="1"/>
</dbReference>
<keyword evidence="2" id="KW-0732">Signal</keyword>
<dbReference type="GO" id="GO:0016491">
    <property type="term" value="F:oxidoreductase activity"/>
    <property type="evidence" value="ECO:0007669"/>
    <property type="project" value="UniProtKB-KW"/>
</dbReference>
<comment type="caution">
    <text evidence="9">The sequence shown here is derived from an EMBL/GenBank/DDBJ whole genome shotgun (WGS) entry which is preliminary data.</text>
</comment>
<keyword evidence="5" id="KW-0676">Redox-active center</keyword>
<evidence type="ECO:0000256" key="2">
    <source>
        <dbReference type="ARBA" id="ARBA00022729"/>
    </source>
</evidence>
<name>A0A4Q2M731_9MICO</name>
<keyword evidence="4" id="KW-1015">Disulfide bond</keyword>
<organism evidence="9 10">
    <name type="scientific">Agromyces atrinae</name>
    <dbReference type="NCBI Taxonomy" id="592376"/>
    <lineage>
        <taxon>Bacteria</taxon>
        <taxon>Bacillati</taxon>
        <taxon>Actinomycetota</taxon>
        <taxon>Actinomycetes</taxon>
        <taxon>Micrococcales</taxon>
        <taxon>Microbacteriaceae</taxon>
        <taxon>Agromyces</taxon>
    </lineage>
</organism>
<evidence type="ECO:0000313" key="11">
    <source>
        <dbReference type="Proteomes" id="UP000581087"/>
    </source>
</evidence>
<feature type="transmembrane region" description="Helical" evidence="6">
    <location>
        <begin position="21"/>
        <end position="42"/>
    </location>
</feature>
<keyword evidence="6" id="KW-1133">Transmembrane helix</keyword>
<dbReference type="OrthoDB" id="117402at2"/>
<reference evidence="8 11" key="2">
    <citation type="submission" date="2020-07" db="EMBL/GenBank/DDBJ databases">
        <title>Sequencing the genomes of 1000 actinobacteria strains.</title>
        <authorList>
            <person name="Klenk H.-P."/>
        </authorList>
    </citation>
    <scope>NUCLEOTIDE SEQUENCE [LARGE SCALE GENOMIC DNA]</scope>
    <source>
        <strain evidence="8 11">DSM 23870</strain>
    </source>
</reference>
<dbReference type="PANTHER" id="PTHR13887:SF14">
    <property type="entry name" value="DISULFIDE BOND FORMATION PROTEIN D"/>
    <property type="match status" value="1"/>
</dbReference>
<dbReference type="Proteomes" id="UP000292686">
    <property type="component" value="Unassembled WGS sequence"/>
</dbReference>
<dbReference type="RefSeq" id="WP_129172288.1">
    <property type="nucleotide sequence ID" value="NZ_JACCBI010000001.1"/>
</dbReference>
<keyword evidence="10" id="KW-1185">Reference proteome</keyword>
<keyword evidence="3" id="KW-0560">Oxidoreductase</keyword>
<dbReference type="InterPro" id="IPR012336">
    <property type="entry name" value="Thioredoxin-like_fold"/>
</dbReference>
<dbReference type="PANTHER" id="PTHR13887">
    <property type="entry name" value="GLUTATHIONE S-TRANSFERASE KAPPA"/>
    <property type="match status" value="1"/>
</dbReference>
<evidence type="ECO:0000256" key="5">
    <source>
        <dbReference type="ARBA" id="ARBA00023284"/>
    </source>
</evidence>
<dbReference type="SUPFAM" id="SSF52833">
    <property type="entry name" value="Thioredoxin-like"/>
    <property type="match status" value="1"/>
</dbReference>
<dbReference type="GO" id="GO:0016853">
    <property type="term" value="F:isomerase activity"/>
    <property type="evidence" value="ECO:0007669"/>
    <property type="project" value="UniProtKB-KW"/>
</dbReference>
<dbReference type="EMBL" id="JACCBI010000001">
    <property type="protein sequence ID" value="NYD67791.1"/>
    <property type="molecule type" value="Genomic_DNA"/>
</dbReference>
<dbReference type="Proteomes" id="UP000581087">
    <property type="component" value="Unassembled WGS sequence"/>
</dbReference>
<reference evidence="9 10" key="1">
    <citation type="submission" date="2019-01" db="EMBL/GenBank/DDBJ databases">
        <title>Agromyces.</title>
        <authorList>
            <person name="Li J."/>
        </authorList>
    </citation>
    <scope>NUCLEOTIDE SEQUENCE [LARGE SCALE GENOMIC DNA]</scope>
    <source>
        <strain evidence="9 10">DSM 23870</strain>
    </source>
</reference>
<dbReference type="AlphaFoldDB" id="A0A4Q2M731"/>
<keyword evidence="8" id="KW-0413">Isomerase</keyword>
<evidence type="ECO:0000256" key="1">
    <source>
        <dbReference type="ARBA" id="ARBA00005791"/>
    </source>
</evidence>
<dbReference type="EMBL" id="SDPM01000001">
    <property type="protein sequence ID" value="RXZ88025.1"/>
    <property type="molecule type" value="Genomic_DNA"/>
</dbReference>
<gene>
    <name evidence="8" type="ORF">BJ972_002310</name>
    <name evidence="9" type="ORF">ESP50_02215</name>
</gene>
<evidence type="ECO:0000313" key="10">
    <source>
        <dbReference type="Proteomes" id="UP000292686"/>
    </source>
</evidence>
<proteinExistence type="inferred from homology"/>
<dbReference type="PROSITE" id="PS51352">
    <property type="entry name" value="THIOREDOXIN_2"/>
    <property type="match status" value="1"/>
</dbReference>
<sequence>MNTRTTRPTPSGEQRKSRRVLWINLGAIAAFIIVAVIVVLALRPSSPTEESAEADPAPTVRADTRILGEPGTADVTLVEFLDFECEACGATYPYIEQLREKYAGDVTFAIRYFPLPGHKNSENAAVAVEAAARQGQLEPMYSRMFETQIEWGEKQESEAPLFRSFAVELGLDMDAYDEAIADPTTLARVRSDLDDGVALGVRGTPTFFVNDERLELTALEDLDRALDAALGR</sequence>
<evidence type="ECO:0000256" key="6">
    <source>
        <dbReference type="SAM" id="Phobius"/>
    </source>
</evidence>
<protein>
    <submittedName>
        <fullName evidence="9">Disulfide bond formation protein DsbA</fullName>
    </submittedName>
    <submittedName>
        <fullName evidence="8">Protein-disulfide isomerase</fullName>
    </submittedName>
</protein>
<feature type="domain" description="Thioredoxin" evidence="7">
    <location>
        <begin position="51"/>
        <end position="231"/>
    </location>
</feature>
<dbReference type="InterPro" id="IPR036249">
    <property type="entry name" value="Thioredoxin-like_sf"/>
</dbReference>